<gene>
    <name evidence="5" type="ORF">FHS88_000054</name>
</gene>
<dbReference type="InterPro" id="IPR013766">
    <property type="entry name" value="Thioredoxin_domain"/>
</dbReference>
<keyword evidence="3" id="KW-0676">Redox-active center</keyword>
<proteinExistence type="predicted"/>
<protein>
    <submittedName>
        <fullName evidence="5">Thiol-disulfide isomerase/thioredoxin</fullName>
    </submittedName>
</protein>
<keyword evidence="2" id="KW-0201">Cytochrome c-type biogenesis</keyword>
<sequence length="161" mass="16842">MAAPHGFARLREGTAALPELTFTDAEGKPHGIADFAGRGLVINLWATWCPPCVAEMPALDRLAAMLAAEGVLVLPLSSDRGGAAAVRAFYERTGVRHLGLWLDPRGAAARALGARGLPTTVIVDRAGRERARLEGDAAWDAPEFVAAIRRLTAAAAAPGRA</sequence>
<evidence type="ECO:0000313" key="5">
    <source>
        <dbReference type="EMBL" id="MBB5687944.1"/>
    </source>
</evidence>
<dbReference type="PROSITE" id="PS51352">
    <property type="entry name" value="THIOREDOXIN_2"/>
    <property type="match status" value="1"/>
</dbReference>
<evidence type="ECO:0000259" key="4">
    <source>
        <dbReference type="PROSITE" id="PS51352"/>
    </source>
</evidence>
<evidence type="ECO:0000256" key="3">
    <source>
        <dbReference type="ARBA" id="ARBA00023284"/>
    </source>
</evidence>
<dbReference type="GO" id="GO:0016853">
    <property type="term" value="F:isomerase activity"/>
    <property type="evidence" value="ECO:0007669"/>
    <property type="project" value="UniProtKB-KW"/>
</dbReference>
<dbReference type="GO" id="GO:0017004">
    <property type="term" value="P:cytochrome complex assembly"/>
    <property type="evidence" value="ECO:0007669"/>
    <property type="project" value="UniProtKB-KW"/>
</dbReference>
<dbReference type="GO" id="GO:0015036">
    <property type="term" value="F:disulfide oxidoreductase activity"/>
    <property type="evidence" value="ECO:0007669"/>
    <property type="project" value="UniProtKB-ARBA"/>
</dbReference>
<comment type="subcellular location">
    <subcellularLocation>
        <location evidence="1">Cell envelope</location>
    </subcellularLocation>
</comment>
<comment type="caution">
    <text evidence="5">The sequence shown here is derived from an EMBL/GenBank/DDBJ whole genome shotgun (WGS) entry which is preliminary data.</text>
</comment>
<dbReference type="GO" id="GO:0030313">
    <property type="term" value="C:cell envelope"/>
    <property type="evidence" value="ECO:0007669"/>
    <property type="project" value="UniProtKB-SubCell"/>
</dbReference>
<keyword evidence="6" id="KW-1185">Reference proteome</keyword>
<dbReference type="Proteomes" id="UP000562254">
    <property type="component" value="Unassembled WGS sequence"/>
</dbReference>
<dbReference type="PANTHER" id="PTHR42852">
    <property type="entry name" value="THIOL:DISULFIDE INTERCHANGE PROTEIN DSBE"/>
    <property type="match status" value="1"/>
</dbReference>
<dbReference type="AlphaFoldDB" id="A0A840Y243"/>
<keyword evidence="5" id="KW-0413">Isomerase</keyword>
<dbReference type="InterPro" id="IPR036249">
    <property type="entry name" value="Thioredoxin-like_sf"/>
</dbReference>
<dbReference type="RefSeq" id="WP_184480088.1">
    <property type="nucleotide sequence ID" value="NZ_JACIJE010000001.1"/>
</dbReference>
<dbReference type="EMBL" id="JACIJE010000001">
    <property type="protein sequence ID" value="MBB5687944.1"/>
    <property type="molecule type" value="Genomic_DNA"/>
</dbReference>
<organism evidence="5 6">
    <name type="scientific">Neoroseomonas alkaliterrae</name>
    <dbReference type="NCBI Taxonomy" id="1452450"/>
    <lineage>
        <taxon>Bacteria</taxon>
        <taxon>Pseudomonadati</taxon>
        <taxon>Pseudomonadota</taxon>
        <taxon>Alphaproteobacteria</taxon>
        <taxon>Acetobacterales</taxon>
        <taxon>Acetobacteraceae</taxon>
        <taxon>Neoroseomonas</taxon>
    </lineage>
</organism>
<name>A0A840Y243_9PROT</name>
<dbReference type="PROSITE" id="PS00194">
    <property type="entry name" value="THIOREDOXIN_1"/>
    <property type="match status" value="1"/>
</dbReference>
<dbReference type="PANTHER" id="PTHR42852:SF13">
    <property type="entry name" value="PROTEIN DIPZ"/>
    <property type="match status" value="1"/>
</dbReference>
<dbReference type="InterPro" id="IPR017937">
    <property type="entry name" value="Thioredoxin_CS"/>
</dbReference>
<dbReference type="Gene3D" id="3.40.30.10">
    <property type="entry name" value="Glutaredoxin"/>
    <property type="match status" value="1"/>
</dbReference>
<evidence type="ECO:0000256" key="2">
    <source>
        <dbReference type="ARBA" id="ARBA00022748"/>
    </source>
</evidence>
<dbReference type="CDD" id="cd02966">
    <property type="entry name" value="TlpA_like_family"/>
    <property type="match status" value="1"/>
</dbReference>
<dbReference type="SUPFAM" id="SSF52833">
    <property type="entry name" value="Thioredoxin-like"/>
    <property type="match status" value="1"/>
</dbReference>
<dbReference type="Pfam" id="PF08534">
    <property type="entry name" value="Redoxin"/>
    <property type="match status" value="1"/>
</dbReference>
<evidence type="ECO:0000313" key="6">
    <source>
        <dbReference type="Proteomes" id="UP000562254"/>
    </source>
</evidence>
<dbReference type="InterPro" id="IPR013740">
    <property type="entry name" value="Redoxin"/>
</dbReference>
<evidence type="ECO:0000256" key="1">
    <source>
        <dbReference type="ARBA" id="ARBA00004196"/>
    </source>
</evidence>
<dbReference type="InterPro" id="IPR050553">
    <property type="entry name" value="Thioredoxin_ResA/DsbE_sf"/>
</dbReference>
<feature type="domain" description="Thioredoxin" evidence="4">
    <location>
        <begin position="11"/>
        <end position="153"/>
    </location>
</feature>
<reference evidence="5 6" key="1">
    <citation type="submission" date="2020-08" db="EMBL/GenBank/DDBJ databases">
        <title>Genomic Encyclopedia of Type Strains, Phase IV (KMG-IV): sequencing the most valuable type-strain genomes for metagenomic binning, comparative biology and taxonomic classification.</title>
        <authorList>
            <person name="Goeker M."/>
        </authorList>
    </citation>
    <scope>NUCLEOTIDE SEQUENCE [LARGE SCALE GENOMIC DNA]</scope>
    <source>
        <strain evidence="5 6">DSM 25895</strain>
    </source>
</reference>
<accession>A0A840Y243</accession>